<dbReference type="CDD" id="cd22157">
    <property type="entry name" value="F-box_AtFBW1-like"/>
    <property type="match status" value="1"/>
</dbReference>
<dbReference type="PROSITE" id="PS50181">
    <property type="entry name" value="FBOX"/>
    <property type="match status" value="1"/>
</dbReference>
<dbReference type="Pfam" id="PF00646">
    <property type="entry name" value="F-box"/>
    <property type="match status" value="1"/>
</dbReference>
<proteinExistence type="predicted"/>
<evidence type="ECO:0000313" key="2">
    <source>
        <dbReference type="EMBL" id="KAK4593570.1"/>
    </source>
</evidence>
<dbReference type="AlphaFoldDB" id="A0AAN7FPI9"/>
<dbReference type="InterPro" id="IPR017451">
    <property type="entry name" value="F-box-assoc_interact_dom"/>
</dbReference>
<dbReference type="SUPFAM" id="SSF81383">
    <property type="entry name" value="F-box domain"/>
    <property type="match status" value="1"/>
</dbReference>
<protein>
    <recommendedName>
        <fullName evidence="1">F-box domain-containing protein</fullName>
    </recommendedName>
</protein>
<dbReference type="Pfam" id="PF08268">
    <property type="entry name" value="FBA_3"/>
    <property type="match status" value="1"/>
</dbReference>
<dbReference type="PANTHER" id="PTHR31672:SF13">
    <property type="entry name" value="F-BOX PROTEIN CPR30-LIKE"/>
    <property type="match status" value="1"/>
</dbReference>
<dbReference type="NCBIfam" id="TIGR01640">
    <property type="entry name" value="F_box_assoc_1"/>
    <property type="match status" value="1"/>
</dbReference>
<dbReference type="SMART" id="SM00256">
    <property type="entry name" value="FBOX"/>
    <property type="match status" value="1"/>
</dbReference>
<reference evidence="2 3" key="1">
    <citation type="journal article" date="2023" name="G3 (Bethesda)">
        <title>A haplotype-resolved chromosome-scale genome for Quercus rubra L. provides insights into the genetics of adaptive traits for red oak species.</title>
        <authorList>
            <person name="Kapoor B."/>
            <person name="Jenkins J."/>
            <person name="Schmutz J."/>
            <person name="Zhebentyayeva T."/>
            <person name="Kuelheim C."/>
            <person name="Coggeshall M."/>
            <person name="Heim C."/>
            <person name="Lasky J.R."/>
            <person name="Leites L."/>
            <person name="Islam-Faridi N."/>
            <person name="Romero-Severson J."/>
            <person name="DeLeo V.L."/>
            <person name="Lucas S.M."/>
            <person name="Lazic D."/>
            <person name="Gailing O."/>
            <person name="Carlson J."/>
            <person name="Staton M."/>
        </authorList>
    </citation>
    <scope>NUCLEOTIDE SEQUENCE [LARGE SCALE GENOMIC DNA]</scope>
    <source>
        <strain evidence="2">Pseudo-F2</strain>
    </source>
</reference>
<name>A0AAN7FPI9_QUERU</name>
<keyword evidence="3" id="KW-1185">Reference proteome</keyword>
<accession>A0AAN7FPI9</accession>
<evidence type="ECO:0000313" key="3">
    <source>
        <dbReference type="Proteomes" id="UP001324115"/>
    </source>
</evidence>
<sequence>MFQRKKARPHIPIPRRNNHIPEDIVFDALSRLPVKSLLRFSCVCKPWSSLIRSRSFISTHLNMSLCRVDNDHDHGYVMHMPRSCVETTQVCTVSCDRSFDWISEFRAPFTHYTYVVGSCNGLLCLYDYWKFDYKVHFWNPSIRKFKSLPTASIIQSNTLSLGFAYDSQNNDYKLVKVEWPIDRTLQPMPPPEFEVYSLSSHSWRKAEFGISWRPNILYYSINYNSPFPFVSGHLYFMVGTIRETGQQEMHTREMILSFDVNSEKIGELPVPDDDSFKEGSSYRKHLTLFKGKLALTKDHSFRPYGYGHSVWVMTDYGECKSWNKLFFVTIEGPNVDGYVRFNGFTKYGSLLIQQKLEPIDNGKYKIENKFILFDPKTLHHKDISIQFKYPSNLVSLYVATYLESLALHDAENVVSY</sequence>
<organism evidence="2 3">
    <name type="scientific">Quercus rubra</name>
    <name type="common">Northern red oak</name>
    <name type="synonym">Quercus borealis</name>
    <dbReference type="NCBI Taxonomy" id="3512"/>
    <lineage>
        <taxon>Eukaryota</taxon>
        <taxon>Viridiplantae</taxon>
        <taxon>Streptophyta</taxon>
        <taxon>Embryophyta</taxon>
        <taxon>Tracheophyta</taxon>
        <taxon>Spermatophyta</taxon>
        <taxon>Magnoliopsida</taxon>
        <taxon>eudicotyledons</taxon>
        <taxon>Gunneridae</taxon>
        <taxon>Pentapetalae</taxon>
        <taxon>rosids</taxon>
        <taxon>fabids</taxon>
        <taxon>Fagales</taxon>
        <taxon>Fagaceae</taxon>
        <taxon>Quercus</taxon>
    </lineage>
</organism>
<comment type="caution">
    <text evidence="2">The sequence shown here is derived from an EMBL/GenBank/DDBJ whole genome shotgun (WGS) entry which is preliminary data.</text>
</comment>
<feature type="domain" description="F-box" evidence="1">
    <location>
        <begin position="14"/>
        <end position="60"/>
    </location>
</feature>
<evidence type="ECO:0000259" key="1">
    <source>
        <dbReference type="PROSITE" id="PS50181"/>
    </source>
</evidence>
<dbReference type="Gene3D" id="1.20.1280.50">
    <property type="match status" value="1"/>
</dbReference>
<dbReference type="Proteomes" id="UP001324115">
    <property type="component" value="Unassembled WGS sequence"/>
</dbReference>
<dbReference type="InterPro" id="IPR050796">
    <property type="entry name" value="SCF_F-box_component"/>
</dbReference>
<dbReference type="InterPro" id="IPR001810">
    <property type="entry name" value="F-box_dom"/>
</dbReference>
<dbReference type="InterPro" id="IPR013187">
    <property type="entry name" value="F-box-assoc_dom_typ3"/>
</dbReference>
<dbReference type="PANTHER" id="PTHR31672">
    <property type="entry name" value="BNACNNG10540D PROTEIN"/>
    <property type="match status" value="1"/>
</dbReference>
<gene>
    <name evidence="2" type="ORF">RGQ29_017616</name>
</gene>
<dbReference type="EMBL" id="JAXUIC010000004">
    <property type="protein sequence ID" value="KAK4593570.1"/>
    <property type="molecule type" value="Genomic_DNA"/>
</dbReference>
<dbReference type="InterPro" id="IPR036047">
    <property type="entry name" value="F-box-like_dom_sf"/>
</dbReference>